<dbReference type="AlphaFoldDB" id="A0A0A8ZNC4"/>
<protein>
    <submittedName>
        <fullName evidence="1">Uncharacterized protein</fullName>
    </submittedName>
</protein>
<sequence>MEEYPWHKFWSTSEGLQIDYKHAVHNLFAGSSAEYKLLPSI</sequence>
<name>A0A0A8ZNC4_ARUDO</name>
<evidence type="ECO:0000313" key="1">
    <source>
        <dbReference type="EMBL" id="JAD38240.1"/>
    </source>
</evidence>
<proteinExistence type="predicted"/>
<reference evidence="1" key="2">
    <citation type="journal article" date="2015" name="Data Brief">
        <title>Shoot transcriptome of the giant reed, Arundo donax.</title>
        <authorList>
            <person name="Barrero R.A."/>
            <person name="Guerrero F.D."/>
            <person name="Moolhuijzen P."/>
            <person name="Goolsby J.A."/>
            <person name="Tidwell J."/>
            <person name="Bellgard S.E."/>
            <person name="Bellgard M.I."/>
        </authorList>
    </citation>
    <scope>NUCLEOTIDE SEQUENCE</scope>
    <source>
        <tissue evidence="1">Shoot tissue taken approximately 20 cm above the soil surface</tissue>
    </source>
</reference>
<reference evidence="1" key="1">
    <citation type="submission" date="2014-09" db="EMBL/GenBank/DDBJ databases">
        <authorList>
            <person name="Magalhaes I.L.F."/>
            <person name="Oliveira U."/>
            <person name="Santos F.R."/>
            <person name="Vidigal T.H.D.A."/>
            <person name="Brescovit A.D."/>
            <person name="Santos A.J."/>
        </authorList>
    </citation>
    <scope>NUCLEOTIDE SEQUENCE</scope>
    <source>
        <tissue evidence="1">Shoot tissue taken approximately 20 cm above the soil surface</tissue>
    </source>
</reference>
<organism evidence="1">
    <name type="scientific">Arundo donax</name>
    <name type="common">Giant reed</name>
    <name type="synonym">Donax arundinaceus</name>
    <dbReference type="NCBI Taxonomy" id="35708"/>
    <lineage>
        <taxon>Eukaryota</taxon>
        <taxon>Viridiplantae</taxon>
        <taxon>Streptophyta</taxon>
        <taxon>Embryophyta</taxon>
        <taxon>Tracheophyta</taxon>
        <taxon>Spermatophyta</taxon>
        <taxon>Magnoliopsida</taxon>
        <taxon>Liliopsida</taxon>
        <taxon>Poales</taxon>
        <taxon>Poaceae</taxon>
        <taxon>PACMAD clade</taxon>
        <taxon>Arundinoideae</taxon>
        <taxon>Arundineae</taxon>
        <taxon>Arundo</taxon>
    </lineage>
</organism>
<accession>A0A0A8ZNC4</accession>
<dbReference type="EMBL" id="GBRH01259655">
    <property type="protein sequence ID" value="JAD38240.1"/>
    <property type="molecule type" value="Transcribed_RNA"/>
</dbReference>